<name>A0A8J3CTU5_9BACT</name>
<dbReference type="InterPro" id="IPR036291">
    <property type="entry name" value="NAD(P)-bd_dom_sf"/>
</dbReference>
<dbReference type="EMBL" id="BMYF01000003">
    <property type="protein sequence ID" value="GHB28362.1"/>
    <property type="molecule type" value="Genomic_DNA"/>
</dbReference>
<accession>A0A8J3CTU5</accession>
<gene>
    <name evidence="1" type="ORF">GCM10008106_06230</name>
</gene>
<dbReference type="PANTHER" id="PTHR14097:SF7">
    <property type="entry name" value="OXIDOREDUCTASE HTATIP2"/>
    <property type="match status" value="1"/>
</dbReference>
<dbReference type="RefSeq" id="WP_189578995.1">
    <property type="nucleotide sequence ID" value="NZ_BMYF01000003.1"/>
</dbReference>
<dbReference type="AlphaFoldDB" id="A0A8J3CTU5"/>
<dbReference type="Gene3D" id="3.40.50.720">
    <property type="entry name" value="NAD(P)-binding Rossmann-like Domain"/>
    <property type="match status" value="1"/>
</dbReference>
<comment type="caution">
    <text evidence="1">The sequence shown here is derived from an EMBL/GenBank/DDBJ whole genome shotgun (WGS) entry which is preliminary data.</text>
</comment>
<dbReference type="PANTHER" id="PTHR14097">
    <property type="entry name" value="OXIDOREDUCTASE HTATIP2"/>
    <property type="match status" value="1"/>
</dbReference>
<reference evidence="1" key="2">
    <citation type="submission" date="2020-09" db="EMBL/GenBank/DDBJ databases">
        <authorList>
            <person name="Sun Q."/>
            <person name="Kim S."/>
        </authorList>
    </citation>
    <scope>NUCLEOTIDE SEQUENCE</scope>
    <source>
        <strain evidence="1">KCTC 23224</strain>
    </source>
</reference>
<proteinExistence type="predicted"/>
<organism evidence="1 2">
    <name type="scientific">Mongoliitalea lutea</name>
    <dbReference type="NCBI Taxonomy" id="849756"/>
    <lineage>
        <taxon>Bacteria</taxon>
        <taxon>Pseudomonadati</taxon>
        <taxon>Bacteroidota</taxon>
        <taxon>Cytophagia</taxon>
        <taxon>Cytophagales</taxon>
        <taxon>Cyclobacteriaceae</taxon>
        <taxon>Mongoliitalea</taxon>
    </lineage>
</organism>
<reference evidence="1" key="1">
    <citation type="journal article" date="2014" name="Int. J. Syst. Evol. Microbiol.">
        <title>Complete genome sequence of Corynebacterium casei LMG S-19264T (=DSM 44701T), isolated from a smear-ripened cheese.</title>
        <authorList>
            <consortium name="US DOE Joint Genome Institute (JGI-PGF)"/>
            <person name="Walter F."/>
            <person name="Albersmeier A."/>
            <person name="Kalinowski J."/>
            <person name="Ruckert C."/>
        </authorList>
    </citation>
    <scope>NUCLEOTIDE SEQUENCE</scope>
    <source>
        <strain evidence="1">KCTC 23224</strain>
    </source>
</reference>
<sequence>MNQLAFIIGTSGLIGKQLMHQLLQDKRYEYVISVGRRKLALKHEKLIQITGDFTQIQSWNLDRMLREEDLGGQIFPLWEKISQKSVTMHAFCSLGTTIKQAGSKEKFYQIDHDFVVQSAVWLYQQGVSRLMYVSAIGADPISKVFYNKVKGEVEEDLKVIPFEYLGLMQPSLLLGDRSEFRLGEEFAKIITKPMVWFKMYKKYCPIYDRQVAKAMIDHANQAKSVKVQVISNSEMLDY</sequence>
<dbReference type="Proteomes" id="UP000642809">
    <property type="component" value="Unassembled WGS sequence"/>
</dbReference>
<dbReference type="SUPFAM" id="SSF51735">
    <property type="entry name" value="NAD(P)-binding Rossmann-fold domains"/>
    <property type="match status" value="1"/>
</dbReference>
<keyword evidence="2" id="KW-1185">Reference proteome</keyword>
<protein>
    <submittedName>
        <fullName evidence="1">Nucleoside-diphosphate sugar epimerase</fullName>
    </submittedName>
</protein>
<evidence type="ECO:0000313" key="1">
    <source>
        <dbReference type="EMBL" id="GHB28362.1"/>
    </source>
</evidence>
<evidence type="ECO:0000313" key="2">
    <source>
        <dbReference type="Proteomes" id="UP000642809"/>
    </source>
</evidence>